<dbReference type="PANTHER" id="PTHR44846:SF17">
    <property type="entry name" value="GNTR-FAMILY TRANSCRIPTIONAL REGULATOR"/>
    <property type="match status" value="1"/>
</dbReference>
<dbReference type="GO" id="GO:0003677">
    <property type="term" value="F:DNA binding"/>
    <property type="evidence" value="ECO:0007669"/>
    <property type="project" value="UniProtKB-UniRule"/>
</dbReference>
<dbReference type="InterPro" id="IPR036271">
    <property type="entry name" value="Tet_transcr_reg_TetR-rel_C_sf"/>
</dbReference>
<dbReference type="Pfam" id="PF00392">
    <property type="entry name" value="GntR"/>
    <property type="match status" value="1"/>
</dbReference>
<dbReference type="PROSITE" id="PS50949">
    <property type="entry name" value="HTH_GNTR"/>
    <property type="match status" value="1"/>
</dbReference>
<comment type="caution">
    <text evidence="7">The sequence shown here is derived from an EMBL/GenBank/DDBJ whole genome shotgun (WGS) entry which is preliminary data.</text>
</comment>
<dbReference type="InterPro" id="IPR000524">
    <property type="entry name" value="Tscrpt_reg_HTH_GntR"/>
</dbReference>
<evidence type="ECO:0000259" key="6">
    <source>
        <dbReference type="PROSITE" id="PS50977"/>
    </source>
</evidence>
<dbReference type="Gene3D" id="1.10.10.10">
    <property type="entry name" value="Winged helix-like DNA-binding domain superfamily/Winged helix DNA-binding domain"/>
    <property type="match status" value="1"/>
</dbReference>
<evidence type="ECO:0000313" key="7">
    <source>
        <dbReference type="EMBL" id="MBO0511734.1"/>
    </source>
</evidence>
<gene>
    <name evidence="7" type="ORF">J0695_07890</name>
</gene>
<evidence type="ECO:0000313" key="8">
    <source>
        <dbReference type="Proteomes" id="UP000664167"/>
    </source>
</evidence>
<dbReference type="InterPro" id="IPR001647">
    <property type="entry name" value="HTH_TetR"/>
</dbReference>
<feature type="DNA-binding region" description="H-T-H motif" evidence="4">
    <location>
        <begin position="106"/>
        <end position="125"/>
    </location>
</feature>
<dbReference type="Gene3D" id="1.10.357.10">
    <property type="entry name" value="Tetracycline Repressor, domain 2"/>
    <property type="match status" value="1"/>
</dbReference>
<dbReference type="PROSITE" id="PS50977">
    <property type="entry name" value="HTH_TETR_2"/>
    <property type="match status" value="1"/>
</dbReference>
<dbReference type="InterPro" id="IPR036390">
    <property type="entry name" value="WH_DNA-bd_sf"/>
</dbReference>
<keyword evidence="1" id="KW-0805">Transcription regulation</keyword>
<organism evidence="7 8">
    <name type="scientific">Streptomyces beijiangensis</name>
    <dbReference type="NCBI Taxonomy" id="163361"/>
    <lineage>
        <taxon>Bacteria</taxon>
        <taxon>Bacillati</taxon>
        <taxon>Actinomycetota</taxon>
        <taxon>Actinomycetes</taxon>
        <taxon>Kitasatosporales</taxon>
        <taxon>Streptomycetaceae</taxon>
        <taxon>Streptomyces</taxon>
    </lineage>
</organism>
<evidence type="ECO:0000259" key="5">
    <source>
        <dbReference type="PROSITE" id="PS50949"/>
    </source>
</evidence>
<reference evidence="7" key="1">
    <citation type="submission" date="2021-03" db="EMBL/GenBank/DDBJ databases">
        <title>Streptomyces poriferae sp. nov., a novel marine sponge-derived Actinobacteria species with anti-MRSA activity.</title>
        <authorList>
            <person name="Sandoval-Powers M."/>
            <person name="Kralova S."/>
            <person name="Nguyen G.-S."/>
            <person name="Fawwal D."/>
            <person name="Degnes K."/>
            <person name="Klinkenberg G."/>
            <person name="Sletta H."/>
            <person name="Wentzel A."/>
            <person name="Liles M.R."/>
        </authorList>
    </citation>
    <scope>NUCLEOTIDE SEQUENCE</scope>
    <source>
        <strain evidence="7">DSM 41794</strain>
    </source>
</reference>
<dbReference type="SUPFAM" id="SSF48498">
    <property type="entry name" value="Tetracyclin repressor-like, C-terminal domain"/>
    <property type="match status" value="1"/>
</dbReference>
<sequence length="302" mass="32977">MTADPPYLLIAAEIRRRILAGELSPGDRVPSTRTVVREWGVAMATATKALSALRQEGLVRAVPGVGTVVTDVRPEPRTGAAPALTRDRIVVTAVRLADVEGLPALSMRRVAAELSSSTMALYRHLRSRGELIVLMADAAFAEVPQERPTGDWRAQLEASTRWLWAVHGRHPWLAQALASFTRPTVAPYAMRYTERVLTSLRSTGLAPYEMLHTHLTLFGFVQGVAMAAGLEDQARQDTGISDEEWMTRNEPQFEAIAAAGGLPVMNALFDEEDFELNMDSLFEFGLQRTLDGVAALINVASA</sequence>
<evidence type="ECO:0000256" key="2">
    <source>
        <dbReference type="ARBA" id="ARBA00023125"/>
    </source>
</evidence>
<evidence type="ECO:0000256" key="4">
    <source>
        <dbReference type="PROSITE-ProRule" id="PRU00335"/>
    </source>
</evidence>
<dbReference type="InterPro" id="IPR004111">
    <property type="entry name" value="Repressor_TetR_C"/>
</dbReference>
<dbReference type="SUPFAM" id="SSF46689">
    <property type="entry name" value="Homeodomain-like"/>
    <property type="match status" value="1"/>
</dbReference>
<feature type="domain" description="HTH tetR-type" evidence="6">
    <location>
        <begin position="83"/>
        <end position="143"/>
    </location>
</feature>
<dbReference type="InterPro" id="IPR036388">
    <property type="entry name" value="WH-like_DNA-bd_sf"/>
</dbReference>
<dbReference type="AlphaFoldDB" id="A0A939F4T3"/>
<dbReference type="InterPro" id="IPR009057">
    <property type="entry name" value="Homeodomain-like_sf"/>
</dbReference>
<dbReference type="SUPFAM" id="SSF46785">
    <property type="entry name" value="Winged helix' DNA-binding domain"/>
    <property type="match status" value="1"/>
</dbReference>
<keyword evidence="8" id="KW-1185">Reference proteome</keyword>
<feature type="domain" description="HTH gntR-type" evidence="5">
    <location>
        <begin position="4"/>
        <end position="72"/>
    </location>
</feature>
<dbReference type="InterPro" id="IPR050679">
    <property type="entry name" value="Bact_HTH_transcr_reg"/>
</dbReference>
<dbReference type="PANTHER" id="PTHR44846">
    <property type="entry name" value="MANNOSYL-D-GLYCERATE TRANSPORT/METABOLISM SYSTEM REPRESSOR MNGR-RELATED"/>
    <property type="match status" value="1"/>
</dbReference>
<dbReference type="Proteomes" id="UP000664167">
    <property type="component" value="Unassembled WGS sequence"/>
</dbReference>
<proteinExistence type="predicted"/>
<evidence type="ECO:0000256" key="1">
    <source>
        <dbReference type="ARBA" id="ARBA00023015"/>
    </source>
</evidence>
<keyword evidence="3" id="KW-0804">Transcription</keyword>
<keyword evidence="2 4" id="KW-0238">DNA-binding</keyword>
<evidence type="ECO:0000256" key="3">
    <source>
        <dbReference type="ARBA" id="ARBA00023163"/>
    </source>
</evidence>
<dbReference type="SMART" id="SM00345">
    <property type="entry name" value="HTH_GNTR"/>
    <property type="match status" value="1"/>
</dbReference>
<dbReference type="Pfam" id="PF02909">
    <property type="entry name" value="TetR_C_1"/>
    <property type="match status" value="1"/>
</dbReference>
<dbReference type="EMBL" id="JAFLRJ010000067">
    <property type="protein sequence ID" value="MBO0511734.1"/>
    <property type="molecule type" value="Genomic_DNA"/>
</dbReference>
<dbReference type="GO" id="GO:0045892">
    <property type="term" value="P:negative regulation of DNA-templated transcription"/>
    <property type="evidence" value="ECO:0007669"/>
    <property type="project" value="InterPro"/>
</dbReference>
<dbReference type="Gene3D" id="1.10.10.60">
    <property type="entry name" value="Homeodomain-like"/>
    <property type="match status" value="1"/>
</dbReference>
<dbReference type="RefSeq" id="WP_206961143.1">
    <property type="nucleotide sequence ID" value="NZ_BAAAJJ010000013.1"/>
</dbReference>
<protein>
    <submittedName>
        <fullName evidence="7">TetR/AcrR family transcriptional regulator C-terminal domain-containing protein</fullName>
    </submittedName>
</protein>
<dbReference type="CDD" id="cd07377">
    <property type="entry name" value="WHTH_GntR"/>
    <property type="match status" value="1"/>
</dbReference>
<dbReference type="GO" id="GO:0003700">
    <property type="term" value="F:DNA-binding transcription factor activity"/>
    <property type="evidence" value="ECO:0007669"/>
    <property type="project" value="InterPro"/>
</dbReference>
<accession>A0A939F4T3</accession>
<name>A0A939F4T3_9ACTN</name>